<dbReference type="InterPro" id="IPR055417">
    <property type="entry name" value="UFD1_N1"/>
</dbReference>
<dbReference type="GO" id="GO:0036503">
    <property type="term" value="P:ERAD pathway"/>
    <property type="evidence" value="ECO:0007669"/>
    <property type="project" value="TreeGrafter"/>
</dbReference>
<dbReference type="GO" id="GO:0031593">
    <property type="term" value="F:polyubiquitin modification-dependent protein binding"/>
    <property type="evidence" value="ECO:0007669"/>
    <property type="project" value="TreeGrafter"/>
</dbReference>
<reference evidence="5" key="1">
    <citation type="submission" date="2022-12" db="EMBL/GenBank/DDBJ databases">
        <authorList>
            <person name="Brejova B."/>
        </authorList>
    </citation>
    <scope>NUCLEOTIDE SEQUENCE</scope>
</reference>
<evidence type="ECO:0000259" key="4">
    <source>
        <dbReference type="Pfam" id="PF16558"/>
    </source>
</evidence>
<dbReference type="InterPro" id="IPR004854">
    <property type="entry name" value="Ufd1-like"/>
</dbReference>
<dbReference type="AlphaFoldDB" id="A0A9W4U0J4"/>
<comment type="caution">
    <text evidence="5">The sequence shown here is derived from an EMBL/GenBank/DDBJ whole genome shotgun (WGS) entry which is preliminary data.</text>
</comment>
<evidence type="ECO:0000313" key="6">
    <source>
        <dbReference type="Proteomes" id="UP001152885"/>
    </source>
</evidence>
<dbReference type="Pfam" id="PF16558">
    <property type="entry name" value="AZUL"/>
    <property type="match status" value="1"/>
</dbReference>
<evidence type="ECO:0000256" key="2">
    <source>
        <dbReference type="ARBA" id="ARBA00022786"/>
    </source>
</evidence>
<dbReference type="Gene3D" id="2.40.40.50">
    <property type="entry name" value="Ubiquitin fusion degradation protein UFD1, N-terminal domain"/>
    <property type="match status" value="1"/>
</dbReference>
<gene>
    <name evidence="5" type="ORF">CANVERA_P4964</name>
</gene>
<dbReference type="InterPro" id="IPR032353">
    <property type="entry name" value="AZUL"/>
</dbReference>
<dbReference type="GO" id="GO:0006511">
    <property type="term" value="P:ubiquitin-dependent protein catabolic process"/>
    <property type="evidence" value="ECO:0007669"/>
    <property type="project" value="InterPro"/>
</dbReference>
<keyword evidence="6" id="KW-1185">Reference proteome</keyword>
<keyword evidence="2" id="KW-0833">Ubl conjugation pathway</keyword>
<dbReference type="Gene3D" id="3.10.330.10">
    <property type="match status" value="1"/>
</dbReference>
<feature type="domain" description="Ubiquitin-protein ligase E3A N-terminal zinc-binding" evidence="4">
    <location>
        <begin position="553"/>
        <end position="578"/>
    </location>
</feature>
<name>A0A9W4U0J4_9ASCO</name>
<protein>
    <recommendedName>
        <fullName evidence="7">Ubiquitin-protein ligase E3A N-terminal zinc-binding domain-containing protein</fullName>
    </recommendedName>
</protein>
<dbReference type="Gene3D" id="6.10.130.10">
    <property type="entry name" value="Ubiquitin-protein ligase E3A, N-terminal zinc-binding domain (AZUL)"/>
    <property type="match status" value="1"/>
</dbReference>
<dbReference type="Pfam" id="PF03152">
    <property type="entry name" value="UFD1_N1"/>
    <property type="match status" value="1"/>
</dbReference>
<evidence type="ECO:0008006" key="7">
    <source>
        <dbReference type="Google" id="ProtNLM"/>
    </source>
</evidence>
<dbReference type="Proteomes" id="UP001152885">
    <property type="component" value="Unassembled WGS sequence"/>
</dbReference>
<comment type="similarity">
    <text evidence="1">Belongs to the UFD1 family.</text>
</comment>
<evidence type="ECO:0000259" key="3">
    <source>
        <dbReference type="Pfam" id="PF03152"/>
    </source>
</evidence>
<sequence length="663" mass="77381">MNLNFQLTIDQDNNHLPPYSDKVILPSHVLSDVIKILPDEILPHPLIFKISAINDGDVDENSTFIGVKEFSSPDNTIQVPKYIYKKLNISISTDVNIQLIQSVPKATSLIIKPRYFYSDILNWKYFLENKLNKYYTVLKQGETIIIEDNELRYELFVENLNNGYDGWTNIIDTDIILDVIASNDEDAKAQLDQQQNINEEEIADSVELEVGSFLDSKFKPLLFKIDLTKFKSKLFIKLSGSNLLNTDVIVGFDKLVSLENFRYTTMNQDESIENGDLEFKYIVVDLNTDEVINKLNRNDIDDSYKYLYLIPFTWDNNENIQIELLENFPIETTPINSDSTQCENCLKYISNDKVTLHEVYCKRNNTRCPKCNKVFLKQIPSSHWHCPLDNFHTESELIKFKHNKFYHLNNYSCCNLSFPDYFNLILDHKSTICPEKLILCRFCHLIVKQELATYQDNFENLTHHEHLCSVKTIECFKCGRIIKQKDLTKHLKSHDLDKIEYNKKQSSIIKCSNINCINIKNDSNEFGLCEFCFGPLYSTQFDPDKKKFKMRLERRYMIQLSKGCGNEWCNNYYCKTSNLNLVKDKTIKDLLNMINNELISKLNEFYFCVSQSISIKKVLFDLIKSENEYGESIILKAINENKTSNDENGIRAWLDENGIKKHD</sequence>
<dbReference type="EMBL" id="CANTUO010000006">
    <property type="protein sequence ID" value="CAI5760454.1"/>
    <property type="molecule type" value="Genomic_DNA"/>
</dbReference>
<dbReference type="InterPro" id="IPR042556">
    <property type="entry name" value="AZUL_sf"/>
</dbReference>
<accession>A0A9W4U0J4</accession>
<dbReference type="OrthoDB" id="193703at2759"/>
<dbReference type="PANTHER" id="PTHR12555:SF15">
    <property type="entry name" value="FUSION DEGRADATION PROTEIN (UFD1), PUTATIVE (AFU_ORTHOLOGUE AFUA_4G04640)-RELATED"/>
    <property type="match status" value="1"/>
</dbReference>
<proteinExistence type="inferred from homology"/>
<organism evidence="5 6">
    <name type="scientific">Candida verbasci</name>
    <dbReference type="NCBI Taxonomy" id="1227364"/>
    <lineage>
        <taxon>Eukaryota</taxon>
        <taxon>Fungi</taxon>
        <taxon>Dikarya</taxon>
        <taxon>Ascomycota</taxon>
        <taxon>Saccharomycotina</taxon>
        <taxon>Pichiomycetes</taxon>
        <taxon>Debaryomycetaceae</taxon>
        <taxon>Candida/Lodderomyces clade</taxon>
        <taxon>Candida</taxon>
    </lineage>
</organism>
<dbReference type="GO" id="GO:0034098">
    <property type="term" value="C:VCP-NPL4-UFD1 AAA ATPase complex"/>
    <property type="evidence" value="ECO:0007669"/>
    <property type="project" value="TreeGrafter"/>
</dbReference>
<dbReference type="InterPro" id="IPR042299">
    <property type="entry name" value="Ufd1-like_Nn"/>
</dbReference>
<dbReference type="PANTHER" id="PTHR12555">
    <property type="entry name" value="UBIQUITIN FUSION DEGRADATON PROTEIN 1"/>
    <property type="match status" value="1"/>
</dbReference>
<dbReference type="Pfam" id="PF23580">
    <property type="entry name" value="Znf_XAF1_N"/>
    <property type="match status" value="1"/>
</dbReference>
<evidence type="ECO:0000313" key="5">
    <source>
        <dbReference type="EMBL" id="CAI5760454.1"/>
    </source>
</evidence>
<feature type="domain" description="Ubiquitin fusion degradation protein UFD1 N-terminal subdomain 1" evidence="3">
    <location>
        <begin position="17"/>
        <end position="100"/>
    </location>
</feature>
<evidence type="ECO:0000256" key="1">
    <source>
        <dbReference type="ARBA" id="ARBA00006043"/>
    </source>
</evidence>